<keyword evidence="1" id="KW-0812">Transmembrane</keyword>
<keyword evidence="1" id="KW-0472">Membrane</keyword>
<comment type="caution">
    <text evidence="2">The sequence shown here is derived from an EMBL/GenBank/DDBJ whole genome shotgun (WGS) entry which is preliminary data.</text>
</comment>
<reference evidence="2 3" key="1">
    <citation type="journal article" date="2015" name="Nature">
        <title>rRNA introns, odd ribosomes, and small enigmatic genomes across a large radiation of phyla.</title>
        <authorList>
            <person name="Brown C.T."/>
            <person name="Hug L.A."/>
            <person name="Thomas B.C."/>
            <person name="Sharon I."/>
            <person name="Castelle C.J."/>
            <person name="Singh A."/>
            <person name="Wilkins M.J."/>
            <person name="Williams K.H."/>
            <person name="Banfield J.F."/>
        </authorList>
    </citation>
    <scope>NUCLEOTIDE SEQUENCE [LARGE SCALE GENOMIC DNA]</scope>
</reference>
<protein>
    <recommendedName>
        <fullName evidence="4">Peptidase M23 domain-containing protein</fullName>
    </recommendedName>
</protein>
<evidence type="ECO:0000313" key="2">
    <source>
        <dbReference type="EMBL" id="KKR06457.1"/>
    </source>
</evidence>
<feature type="transmembrane region" description="Helical" evidence="1">
    <location>
        <begin position="56"/>
        <end position="75"/>
    </location>
</feature>
<keyword evidence="1" id="KW-1133">Transmembrane helix</keyword>
<accession>A0A0G0QXT2</accession>
<dbReference type="Proteomes" id="UP000034799">
    <property type="component" value="Unassembled WGS sequence"/>
</dbReference>
<dbReference type="AlphaFoldDB" id="A0A0G0QXT2"/>
<organism evidence="2 3">
    <name type="scientific">candidate division WS6 bacterium GW2011_GWF2_39_15</name>
    <dbReference type="NCBI Taxonomy" id="1619100"/>
    <lineage>
        <taxon>Bacteria</taxon>
        <taxon>Candidatus Dojkabacteria</taxon>
    </lineage>
</organism>
<evidence type="ECO:0000256" key="1">
    <source>
        <dbReference type="SAM" id="Phobius"/>
    </source>
</evidence>
<evidence type="ECO:0000313" key="3">
    <source>
        <dbReference type="Proteomes" id="UP000034799"/>
    </source>
</evidence>
<name>A0A0G0QXT2_9BACT</name>
<gene>
    <name evidence="2" type="ORF">UT34_C0001G0498</name>
</gene>
<dbReference type="EMBL" id="LBWK01000001">
    <property type="protein sequence ID" value="KKR06457.1"/>
    <property type="molecule type" value="Genomic_DNA"/>
</dbReference>
<proteinExistence type="predicted"/>
<evidence type="ECO:0008006" key="4">
    <source>
        <dbReference type="Google" id="ProtNLM"/>
    </source>
</evidence>
<sequence>MNQEKDKKELVLEEQVEHTKEVNQLALGEDITPKIKTTEQQGKSEAKQKKLTMNKLVVFLAVLLIVVGGVIYYFVSEKIKINPQNTNKAPQQVYKADSQAIIDGKALSNGWCEGEEKPKLNTLPMKYDDFSFIIPYGLSVGGHVTPIDHQYFSPTVFNSPRDTYDVVAMADSTIVDIGPRTTDKGTEYRFVFSLSCKLFYYYDLVTSLAPDVQKVYDESKNGGRPLVLKVKAGQLIGKIGGQTLDFAVWDMDERLKGFVVPEHYDGEGWKIHTVDPLNYYTEELKSQVLTKYIRTAEPISGKIDYDIDGKLVGTWFKEGTVGYIPPGNVGGESYWKGHLSFVYDHFDPTSIVISIGDYAGKEMQFGVKGNKPNPATVDTTTGLVKYELVEQDWESLSGDFWDRNTLIKGLKAKNHEEYVVGTVLVQMLENRKIKFEAFPGKKASHIYVFTTNAKIFER</sequence>